<dbReference type="Proteomes" id="UP000198211">
    <property type="component" value="Unassembled WGS sequence"/>
</dbReference>
<reference evidence="2" key="1">
    <citation type="submission" date="2017-03" db="EMBL/GenBank/DDBJ databases">
        <title>Phytopthora megakarya and P. palmivora, two closely related causual agents of cacao black pod achieved similar genome size and gene model numbers by different mechanisms.</title>
        <authorList>
            <person name="Ali S."/>
            <person name="Shao J."/>
            <person name="Larry D.J."/>
            <person name="Kronmiller B."/>
            <person name="Shen D."/>
            <person name="Strem M.D."/>
            <person name="Melnick R.L."/>
            <person name="Guiltinan M.J."/>
            <person name="Tyler B.M."/>
            <person name="Meinhardt L.W."/>
            <person name="Bailey B.A."/>
        </authorList>
    </citation>
    <scope>NUCLEOTIDE SEQUENCE [LARGE SCALE GENOMIC DNA]</scope>
    <source>
        <strain evidence="2">zdho120</strain>
    </source>
</reference>
<sequence>MRRAHWNDEVLTSTKIANLWEFSAKNTFATPSKASNFADLICSLSVLHKFGQYFDNNETVEFISAAKDFIVNYSDHARPNPALARLFAYWINCKLSLFRSTILVDRLVKRQSDDKLAALRDSSQSWKPLSTPVRLRISDSDKCSHGQRAPMTSRIPSEVFSQLPEGEDGRRVCLKFLSKSGCQYANCSSSHFRAEEVYAHRQLIIGTTTTLTSQFPRGSIASRGK</sequence>
<comment type="caution">
    <text evidence="1">The sequence shown here is derived from an EMBL/GenBank/DDBJ whole genome shotgun (WGS) entry which is preliminary data.</text>
</comment>
<dbReference type="AlphaFoldDB" id="A0A225WI16"/>
<protein>
    <submittedName>
        <fullName evidence="1">Uncharacterized protein</fullName>
    </submittedName>
</protein>
<evidence type="ECO:0000313" key="1">
    <source>
        <dbReference type="EMBL" id="OWZ16888.1"/>
    </source>
</evidence>
<organism evidence="1 2">
    <name type="scientific">Phytophthora megakarya</name>
    <dbReference type="NCBI Taxonomy" id="4795"/>
    <lineage>
        <taxon>Eukaryota</taxon>
        <taxon>Sar</taxon>
        <taxon>Stramenopiles</taxon>
        <taxon>Oomycota</taxon>
        <taxon>Peronosporomycetes</taxon>
        <taxon>Peronosporales</taxon>
        <taxon>Peronosporaceae</taxon>
        <taxon>Phytophthora</taxon>
    </lineage>
</organism>
<keyword evidence="2" id="KW-1185">Reference proteome</keyword>
<accession>A0A225WI16</accession>
<evidence type="ECO:0000313" key="2">
    <source>
        <dbReference type="Proteomes" id="UP000198211"/>
    </source>
</evidence>
<gene>
    <name evidence="1" type="ORF">PHMEG_0009258</name>
</gene>
<dbReference type="OrthoDB" id="118123at2759"/>
<dbReference type="EMBL" id="NBNE01000852">
    <property type="protein sequence ID" value="OWZ16888.1"/>
    <property type="molecule type" value="Genomic_DNA"/>
</dbReference>
<proteinExistence type="predicted"/>
<name>A0A225WI16_9STRA</name>